<dbReference type="Pfam" id="PF17136">
    <property type="entry name" value="ribosomal_L24"/>
    <property type="match status" value="1"/>
</dbReference>
<dbReference type="PANTHER" id="PTHR12903">
    <property type="entry name" value="MITOCHONDRIAL RIBOSOMAL PROTEIN L24"/>
    <property type="match status" value="1"/>
</dbReference>
<dbReference type="InterPro" id="IPR057264">
    <property type="entry name" value="Ribosomal_uL24_C"/>
</dbReference>
<dbReference type="Pfam" id="PF00467">
    <property type="entry name" value="KOW"/>
    <property type="match status" value="1"/>
</dbReference>
<evidence type="ECO:0000313" key="8">
    <source>
        <dbReference type="Proteomes" id="UP000486602"/>
    </source>
</evidence>
<organism evidence="7 8">
    <name type="scientific">Cryomorpha ignava</name>
    <dbReference type="NCBI Taxonomy" id="101383"/>
    <lineage>
        <taxon>Bacteria</taxon>
        <taxon>Pseudomonadati</taxon>
        <taxon>Bacteroidota</taxon>
        <taxon>Flavobacteriia</taxon>
        <taxon>Flavobacteriales</taxon>
        <taxon>Cryomorphaceae</taxon>
        <taxon>Cryomorpha</taxon>
    </lineage>
</organism>
<comment type="function">
    <text evidence="5">One of the proteins that surrounds the polypeptide exit tunnel on the outside of the subunit.</text>
</comment>
<evidence type="ECO:0000256" key="5">
    <source>
        <dbReference type="HAMAP-Rule" id="MF_01326"/>
    </source>
</evidence>
<evidence type="ECO:0000256" key="2">
    <source>
        <dbReference type="ARBA" id="ARBA00022980"/>
    </source>
</evidence>
<dbReference type="InterPro" id="IPR005824">
    <property type="entry name" value="KOW"/>
</dbReference>
<dbReference type="GO" id="GO:0006412">
    <property type="term" value="P:translation"/>
    <property type="evidence" value="ECO:0007669"/>
    <property type="project" value="UniProtKB-UniRule"/>
</dbReference>
<keyword evidence="8" id="KW-1185">Reference proteome</keyword>
<evidence type="ECO:0000256" key="1">
    <source>
        <dbReference type="ARBA" id="ARBA00010618"/>
    </source>
</evidence>
<dbReference type="SMART" id="SM00739">
    <property type="entry name" value="KOW"/>
    <property type="match status" value="1"/>
</dbReference>
<evidence type="ECO:0000256" key="4">
    <source>
        <dbReference type="ARBA" id="ARBA00035206"/>
    </source>
</evidence>
<dbReference type="GO" id="GO:0019843">
    <property type="term" value="F:rRNA binding"/>
    <property type="evidence" value="ECO:0007669"/>
    <property type="project" value="UniProtKB-UniRule"/>
</dbReference>
<comment type="function">
    <text evidence="5">One of two assembly initiator proteins, it binds directly to the 5'-end of the 23S rRNA, where it nucleates assembly of the 50S subunit.</text>
</comment>
<dbReference type="GO" id="GO:0005840">
    <property type="term" value="C:ribosome"/>
    <property type="evidence" value="ECO:0007669"/>
    <property type="project" value="UniProtKB-KW"/>
</dbReference>
<evidence type="ECO:0000259" key="6">
    <source>
        <dbReference type="SMART" id="SM00739"/>
    </source>
</evidence>
<keyword evidence="5" id="KW-0694">RNA-binding</keyword>
<name>A0A7K3WP82_9FLAO</name>
<reference evidence="7 8" key="1">
    <citation type="submission" date="2020-02" db="EMBL/GenBank/DDBJ databases">
        <title>Out from the shadows clarifying the taxonomy of the family Cryomorphaceae and related taxa by utilizing the GTDB taxonomic framework.</title>
        <authorList>
            <person name="Bowman J.P."/>
        </authorList>
    </citation>
    <scope>NUCLEOTIDE SEQUENCE [LARGE SCALE GENOMIC DNA]</scope>
    <source>
        <strain evidence="7 8">QSSC 1-22</strain>
    </source>
</reference>
<comment type="similarity">
    <text evidence="1 5">Belongs to the universal ribosomal protein uL24 family.</text>
</comment>
<dbReference type="InterPro" id="IPR003256">
    <property type="entry name" value="Ribosomal_uL24"/>
</dbReference>
<accession>A0A7K3WP82</accession>
<dbReference type="HAMAP" id="MF_01326_B">
    <property type="entry name" value="Ribosomal_uL24_B"/>
    <property type="match status" value="1"/>
</dbReference>
<dbReference type="SUPFAM" id="SSF50104">
    <property type="entry name" value="Translation proteins SH3-like domain"/>
    <property type="match status" value="1"/>
</dbReference>
<keyword evidence="2 5" id="KW-0689">Ribosomal protein</keyword>
<gene>
    <name evidence="5 7" type="primary">rplX</name>
    <name evidence="7" type="ORF">G3O08_08090</name>
</gene>
<dbReference type="Gene3D" id="2.30.30.30">
    <property type="match status" value="1"/>
</dbReference>
<dbReference type="CDD" id="cd06089">
    <property type="entry name" value="KOW_RPL26"/>
    <property type="match status" value="1"/>
</dbReference>
<keyword evidence="3 5" id="KW-0687">Ribonucleoprotein</keyword>
<dbReference type="EMBL" id="JAAGVY010000011">
    <property type="protein sequence ID" value="NEN23459.1"/>
    <property type="molecule type" value="Genomic_DNA"/>
</dbReference>
<dbReference type="GO" id="GO:0003735">
    <property type="term" value="F:structural constituent of ribosome"/>
    <property type="evidence" value="ECO:0007669"/>
    <property type="project" value="InterPro"/>
</dbReference>
<dbReference type="InterPro" id="IPR014722">
    <property type="entry name" value="Rib_uL2_dom2"/>
</dbReference>
<feature type="domain" description="KOW" evidence="6">
    <location>
        <begin position="4"/>
        <end position="31"/>
    </location>
</feature>
<protein>
    <recommendedName>
        <fullName evidence="4 5">Large ribosomal subunit protein uL24</fullName>
    </recommendedName>
</protein>
<dbReference type="AlphaFoldDB" id="A0A7K3WP82"/>
<keyword evidence="5" id="KW-0699">rRNA-binding</keyword>
<dbReference type="GO" id="GO:1990904">
    <property type="term" value="C:ribonucleoprotein complex"/>
    <property type="evidence" value="ECO:0007669"/>
    <property type="project" value="UniProtKB-KW"/>
</dbReference>
<dbReference type="RefSeq" id="WP_163284713.1">
    <property type="nucleotide sequence ID" value="NZ_JAAGVY010000011.1"/>
</dbReference>
<dbReference type="NCBIfam" id="TIGR01079">
    <property type="entry name" value="rplX_bact"/>
    <property type="match status" value="1"/>
</dbReference>
<evidence type="ECO:0000313" key="7">
    <source>
        <dbReference type="EMBL" id="NEN23459.1"/>
    </source>
</evidence>
<sequence length="103" mass="11079">MKIHIKKDDNVVVTAGVAKGQQGRVISVNRDKYRAIVEGLNIVTKHTKPSAANPQGGISKQEAGIHISNLLVVDPKSGKGSRIGYKESDGKSVRYLKKSGEQV</sequence>
<dbReference type="InterPro" id="IPR008991">
    <property type="entry name" value="Translation_prot_SH3-like_sf"/>
</dbReference>
<comment type="subunit">
    <text evidence="5">Part of the 50S ribosomal subunit.</text>
</comment>
<proteinExistence type="inferred from homology"/>
<dbReference type="Proteomes" id="UP000486602">
    <property type="component" value="Unassembled WGS sequence"/>
</dbReference>
<evidence type="ECO:0000256" key="3">
    <source>
        <dbReference type="ARBA" id="ARBA00023274"/>
    </source>
</evidence>
<dbReference type="InterPro" id="IPR041988">
    <property type="entry name" value="Ribosomal_uL24_KOW"/>
</dbReference>
<comment type="caution">
    <text evidence="7">The sequence shown here is derived from an EMBL/GenBank/DDBJ whole genome shotgun (WGS) entry which is preliminary data.</text>
</comment>